<dbReference type="Proteomes" id="UP001141434">
    <property type="component" value="Unassembled WGS sequence"/>
</dbReference>
<dbReference type="RefSeq" id="XP_056516097.1">
    <property type="nucleotide sequence ID" value="XM_056651247.1"/>
</dbReference>
<organism evidence="2 3">
    <name type="scientific">Penicillium alfredii</name>
    <dbReference type="NCBI Taxonomy" id="1506179"/>
    <lineage>
        <taxon>Eukaryota</taxon>
        <taxon>Fungi</taxon>
        <taxon>Dikarya</taxon>
        <taxon>Ascomycota</taxon>
        <taxon>Pezizomycotina</taxon>
        <taxon>Eurotiomycetes</taxon>
        <taxon>Eurotiomycetidae</taxon>
        <taxon>Eurotiales</taxon>
        <taxon>Aspergillaceae</taxon>
        <taxon>Penicillium</taxon>
    </lineage>
</organism>
<dbReference type="AlphaFoldDB" id="A0A9W9GAF4"/>
<comment type="caution">
    <text evidence="2">The sequence shown here is derived from an EMBL/GenBank/DDBJ whole genome shotgun (WGS) entry which is preliminary data.</text>
</comment>
<gene>
    <name evidence="2" type="ORF">NUU61_000663</name>
</gene>
<reference evidence="2" key="2">
    <citation type="journal article" date="2023" name="IMA Fungus">
        <title>Comparative genomic study of the Penicillium genus elucidates a diverse pangenome and 15 lateral gene transfer events.</title>
        <authorList>
            <person name="Petersen C."/>
            <person name="Sorensen T."/>
            <person name="Nielsen M.R."/>
            <person name="Sondergaard T.E."/>
            <person name="Sorensen J.L."/>
            <person name="Fitzpatrick D.A."/>
            <person name="Frisvad J.C."/>
            <person name="Nielsen K.L."/>
        </authorList>
    </citation>
    <scope>NUCLEOTIDE SEQUENCE</scope>
    <source>
        <strain evidence="2">IBT 34128</strain>
    </source>
</reference>
<reference evidence="2" key="1">
    <citation type="submission" date="2022-11" db="EMBL/GenBank/DDBJ databases">
        <authorList>
            <person name="Petersen C."/>
        </authorList>
    </citation>
    <scope>NUCLEOTIDE SEQUENCE</scope>
    <source>
        <strain evidence="2">IBT 34128</strain>
    </source>
</reference>
<protein>
    <submittedName>
        <fullName evidence="2">Uncharacterized protein</fullName>
    </submittedName>
</protein>
<dbReference type="EMBL" id="JAPMSZ010000001">
    <property type="protein sequence ID" value="KAJ5114904.1"/>
    <property type="molecule type" value="Genomic_DNA"/>
</dbReference>
<keyword evidence="3" id="KW-1185">Reference proteome</keyword>
<feature type="region of interest" description="Disordered" evidence="1">
    <location>
        <begin position="54"/>
        <end position="78"/>
    </location>
</feature>
<dbReference type="GeneID" id="81390415"/>
<name>A0A9W9GAF4_9EURO</name>
<evidence type="ECO:0000313" key="2">
    <source>
        <dbReference type="EMBL" id="KAJ5114904.1"/>
    </source>
</evidence>
<proteinExistence type="predicted"/>
<evidence type="ECO:0000256" key="1">
    <source>
        <dbReference type="SAM" id="MobiDB-lite"/>
    </source>
</evidence>
<accession>A0A9W9GAF4</accession>
<sequence length="78" mass="8114">MWNGHAVCERQGDISPRTVFAFYLFVDSCCDYGFGEHLSCGVCDGCRVLDGGGSHGSGVAPDDPPATSVTGSAKEILS</sequence>
<evidence type="ECO:0000313" key="3">
    <source>
        <dbReference type="Proteomes" id="UP001141434"/>
    </source>
</evidence>